<dbReference type="InterPro" id="IPR000160">
    <property type="entry name" value="GGDEF_dom"/>
</dbReference>
<dbReference type="GO" id="GO:1902201">
    <property type="term" value="P:negative regulation of bacterial-type flagellum-dependent cell motility"/>
    <property type="evidence" value="ECO:0007669"/>
    <property type="project" value="TreeGrafter"/>
</dbReference>
<name>Q1JXK3_DESA6</name>
<dbReference type="SMART" id="SM00267">
    <property type="entry name" value="GGDEF"/>
    <property type="match status" value="1"/>
</dbReference>
<comment type="caution">
    <text evidence="5">The sequence shown here is derived from an EMBL/GenBank/DDBJ whole genome shotgun (WGS) entry which is preliminary data.</text>
</comment>
<accession>Q1JXK3</accession>
<feature type="transmembrane region" description="Helical" evidence="3">
    <location>
        <begin position="274"/>
        <end position="295"/>
    </location>
</feature>
<dbReference type="AlphaFoldDB" id="Q1JXK3"/>
<reference evidence="5" key="1">
    <citation type="submission" date="2006-05" db="EMBL/GenBank/DDBJ databases">
        <title>Annotation of the draft genome assembly of Desulfuromonas acetoxidans DSM 684.</title>
        <authorList>
            <consortium name="US DOE Joint Genome Institute (JGI-ORNL)"/>
            <person name="Larimer F."/>
            <person name="Land M."/>
            <person name="Hauser L."/>
        </authorList>
    </citation>
    <scope>NUCLEOTIDE SEQUENCE [LARGE SCALE GENOMIC DNA]</scope>
    <source>
        <strain evidence="5">DSM 684</strain>
    </source>
</reference>
<dbReference type="Gene3D" id="3.30.70.270">
    <property type="match status" value="1"/>
</dbReference>
<dbReference type="OrthoDB" id="9812260at2"/>
<dbReference type="RefSeq" id="WP_006001801.1">
    <property type="nucleotide sequence ID" value="NZ_AAEW02000015.1"/>
</dbReference>
<dbReference type="SUPFAM" id="SSF55073">
    <property type="entry name" value="Nucleotide cyclase"/>
    <property type="match status" value="1"/>
</dbReference>
<dbReference type="Gene3D" id="3.30.450.20">
    <property type="entry name" value="PAS domain"/>
    <property type="match status" value="2"/>
</dbReference>
<sequence>MKRTCFFGFLSIILTMSFIGSNIYSAHKVAIREAYADTTGLVRFLAMDIERMFYGVEQMFVGLDNLLINNDKTHLNGINDVLLRLKTNNSYLMDLLIVAPSGEIVNWSRSEAPPDITERDYLRYHLDHKNSAFFIGKPQLSKVHNQRWFFGFSKAERDQYGRLKRILVAIIDIDHLYGRYRELDLPEDMIITISSEDGTIYTRIPGHEQVVGQNFPGGTKLLCNLKKSKIFHGASPINGERLFASLERVGDTSMIAAVSINEDNFFADWRRHSLLMGGFGLVVGAILFTLSILTVRSQQEQFRIQQQLQQQATTDPLTGIANRRYALEQAALEIKRNQRTGTPLSVVMMDIDHFKKVNDTYGHHVGDQVLMEVAQTCRSHCRESDLVSRFGGEEFLILLPSTNLNGAQTHAEKIRQAIEDLSFPTAEGNVSVTASFGVSQWQGETKIDRVVSRADAALYQAKHDGRNCVRRQNNA</sequence>
<dbReference type="FunFam" id="3.30.70.270:FF:000001">
    <property type="entry name" value="Diguanylate cyclase domain protein"/>
    <property type="match status" value="1"/>
</dbReference>
<protein>
    <recommendedName>
        <fullName evidence="1">diguanylate cyclase</fullName>
        <ecNumber evidence="1">2.7.7.65</ecNumber>
    </recommendedName>
</protein>
<dbReference type="EMBL" id="AAEW02000015">
    <property type="protein sequence ID" value="EAT14959.1"/>
    <property type="molecule type" value="Genomic_DNA"/>
</dbReference>
<organism evidence="5 6">
    <name type="scientific">Desulfuromonas acetoxidans (strain DSM 684 / 11070)</name>
    <dbReference type="NCBI Taxonomy" id="281689"/>
    <lineage>
        <taxon>Bacteria</taxon>
        <taxon>Pseudomonadati</taxon>
        <taxon>Thermodesulfobacteriota</taxon>
        <taxon>Desulfuromonadia</taxon>
        <taxon>Desulfuromonadales</taxon>
        <taxon>Desulfuromonadaceae</taxon>
        <taxon>Desulfuromonas</taxon>
    </lineage>
</organism>
<dbReference type="PROSITE" id="PS50887">
    <property type="entry name" value="GGDEF"/>
    <property type="match status" value="1"/>
</dbReference>
<dbReference type="CDD" id="cd01949">
    <property type="entry name" value="GGDEF"/>
    <property type="match status" value="1"/>
</dbReference>
<dbReference type="Pfam" id="PF00990">
    <property type="entry name" value="GGDEF"/>
    <property type="match status" value="1"/>
</dbReference>
<gene>
    <name evidence="5" type="ORF">Dace_0737</name>
</gene>
<keyword evidence="3" id="KW-1133">Transmembrane helix</keyword>
<comment type="catalytic activity">
    <reaction evidence="2">
        <text>2 GTP = 3',3'-c-di-GMP + 2 diphosphate</text>
        <dbReference type="Rhea" id="RHEA:24898"/>
        <dbReference type="ChEBI" id="CHEBI:33019"/>
        <dbReference type="ChEBI" id="CHEBI:37565"/>
        <dbReference type="ChEBI" id="CHEBI:58805"/>
        <dbReference type="EC" id="2.7.7.65"/>
    </reaction>
</comment>
<keyword evidence="3" id="KW-0812">Transmembrane</keyword>
<evidence type="ECO:0000256" key="3">
    <source>
        <dbReference type="SAM" id="Phobius"/>
    </source>
</evidence>
<dbReference type="GO" id="GO:0052621">
    <property type="term" value="F:diguanylate cyclase activity"/>
    <property type="evidence" value="ECO:0007669"/>
    <property type="project" value="UniProtKB-EC"/>
</dbReference>
<dbReference type="InterPro" id="IPR043128">
    <property type="entry name" value="Rev_trsase/Diguanyl_cyclase"/>
</dbReference>
<proteinExistence type="predicted"/>
<dbReference type="GO" id="GO:0043709">
    <property type="term" value="P:cell adhesion involved in single-species biofilm formation"/>
    <property type="evidence" value="ECO:0007669"/>
    <property type="project" value="TreeGrafter"/>
</dbReference>
<evidence type="ECO:0000259" key="4">
    <source>
        <dbReference type="PROSITE" id="PS50887"/>
    </source>
</evidence>
<dbReference type="Proteomes" id="UP000005695">
    <property type="component" value="Unassembled WGS sequence"/>
</dbReference>
<evidence type="ECO:0000313" key="6">
    <source>
        <dbReference type="Proteomes" id="UP000005695"/>
    </source>
</evidence>
<dbReference type="CDD" id="cd12914">
    <property type="entry name" value="PDC1_DGC_like"/>
    <property type="match status" value="1"/>
</dbReference>
<evidence type="ECO:0000256" key="1">
    <source>
        <dbReference type="ARBA" id="ARBA00012528"/>
    </source>
</evidence>
<dbReference type="NCBIfam" id="TIGR00254">
    <property type="entry name" value="GGDEF"/>
    <property type="match status" value="1"/>
</dbReference>
<evidence type="ECO:0000256" key="2">
    <source>
        <dbReference type="ARBA" id="ARBA00034247"/>
    </source>
</evidence>
<dbReference type="CDD" id="cd12915">
    <property type="entry name" value="PDC2_DGC_like"/>
    <property type="match status" value="1"/>
</dbReference>
<evidence type="ECO:0000313" key="5">
    <source>
        <dbReference type="EMBL" id="EAT14959.1"/>
    </source>
</evidence>
<dbReference type="InterPro" id="IPR050469">
    <property type="entry name" value="Diguanylate_Cyclase"/>
</dbReference>
<dbReference type="InterPro" id="IPR029787">
    <property type="entry name" value="Nucleotide_cyclase"/>
</dbReference>
<keyword evidence="6" id="KW-1185">Reference proteome</keyword>
<keyword evidence="3" id="KW-0472">Membrane</keyword>
<reference evidence="5" key="2">
    <citation type="submission" date="2006-05" db="EMBL/GenBank/DDBJ databases">
        <title>Sequencing of the draft genome and assembly of Desulfuromonas acetoxidans DSM 684.</title>
        <authorList>
            <consortium name="US DOE Joint Genome Institute (JGI-PGF)"/>
            <person name="Copeland A."/>
            <person name="Lucas S."/>
            <person name="Lapidus A."/>
            <person name="Barry K."/>
            <person name="Detter J.C."/>
            <person name="Glavina del Rio T."/>
            <person name="Hammon N."/>
            <person name="Israni S."/>
            <person name="Dalin E."/>
            <person name="Tice H."/>
            <person name="Bruce D."/>
            <person name="Pitluck S."/>
            <person name="Richardson P."/>
        </authorList>
    </citation>
    <scope>NUCLEOTIDE SEQUENCE [LARGE SCALE GENOMIC DNA]</scope>
    <source>
        <strain evidence="5">DSM 684</strain>
    </source>
</reference>
<dbReference type="PANTHER" id="PTHR45138">
    <property type="entry name" value="REGULATORY COMPONENTS OF SENSORY TRANSDUCTION SYSTEM"/>
    <property type="match status" value="1"/>
</dbReference>
<dbReference type="EC" id="2.7.7.65" evidence="1"/>
<feature type="domain" description="GGDEF" evidence="4">
    <location>
        <begin position="342"/>
        <end position="474"/>
    </location>
</feature>
<dbReference type="PANTHER" id="PTHR45138:SF9">
    <property type="entry name" value="DIGUANYLATE CYCLASE DGCM-RELATED"/>
    <property type="match status" value="1"/>
</dbReference>
<dbReference type="GO" id="GO:0005886">
    <property type="term" value="C:plasma membrane"/>
    <property type="evidence" value="ECO:0007669"/>
    <property type="project" value="TreeGrafter"/>
</dbReference>